<proteinExistence type="predicted"/>
<evidence type="ECO:0000313" key="2">
    <source>
        <dbReference type="Proteomes" id="UP000796761"/>
    </source>
</evidence>
<dbReference type="Proteomes" id="UP000796761">
    <property type="component" value="Unassembled WGS sequence"/>
</dbReference>
<name>A0A8K1LGJ8_9PASS</name>
<protein>
    <submittedName>
        <fullName evidence="1">Uncharacterized protein</fullName>
    </submittedName>
</protein>
<sequence length="199" mass="22513">MDVCCARNNYLRRHGKPFFLEARLSFQSSHEEEAFAAYSQSCDGEDQEFSGVASPEVMVGRVRIPLLICQVYVWLKRLRRIGPLEVLMENNQGHFTGRVMAQWDEHNIVREIWSLSKSKGDTMAWGKGLALPQPALSLRVDSQASTAASTSNFESHFGVSGQVDKFVVESLYFVMEDGVSRTASACRERRRLFLPEFIA</sequence>
<gene>
    <name evidence="1" type="ORF">HGM15179_014132</name>
</gene>
<keyword evidence="2" id="KW-1185">Reference proteome</keyword>
<reference evidence="1" key="1">
    <citation type="submission" date="2019-04" db="EMBL/GenBank/DDBJ databases">
        <title>Genome assembly of Zosterops borbonicus 15179.</title>
        <authorList>
            <person name="Leroy T."/>
            <person name="Anselmetti Y."/>
            <person name="Tilak M.-K."/>
            <person name="Nabholz B."/>
        </authorList>
    </citation>
    <scope>NUCLEOTIDE SEQUENCE</scope>
    <source>
        <strain evidence="1">HGM_15179</strain>
        <tissue evidence="1">Muscle</tissue>
    </source>
</reference>
<dbReference type="AlphaFoldDB" id="A0A8K1LGJ8"/>
<organism evidence="1 2">
    <name type="scientific">Zosterops borbonicus</name>
    <dbReference type="NCBI Taxonomy" id="364589"/>
    <lineage>
        <taxon>Eukaryota</taxon>
        <taxon>Metazoa</taxon>
        <taxon>Chordata</taxon>
        <taxon>Craniata</taxon>
        <taxon>Vertebrata</taxon>
        <taxon>Euteleostomi</taxon>
        <taxon>Archelosauria</taxon>
        <taxon>Archosauria</taxon>
        <taxon>Dinosauria</taxon>
        <taxon>Saurischia</taxon>
        <taxon>Theropoda</taxon>
        <taxon>Coelurosauria</taxon>
        <taxon>Aves</taxon>
        <taxon>Neognathae</taxon>
        <taxon>Neoaves</taxon>
        <taxon>Telluraves</taxon>
        <taxon>Australaves</taxon>
        <taxon>Passeriformes</taxon>
        <taxon>Sylvioidea</taxon>
        <taxon>Zosteropidae</taxon>
        <taxon>Zosterops</taxon>
    </lineage>
</organism>
<evidence type="ECO:0000313" key="1">
    <source>
        <dbReference type="EMBL" id="TRZ12976.1"/>
    </source>
</evidence>
<comment type="caution">
    <text evidence="1">The sequence shown here is derived from an EMBL/GenBank/DDBJ whole genome shotgun (WGS) entry which is preliminary data.</text>
</comment>
<dbReference type="EMBL" id="SWJQ01000552">
    <property type="protein sequence ID" value="TRZ12976.1"/>
    <property type="molecule type" value="Genomic_DNA"/>
</dbReference>
<accession>A0A8K1LGJ8</accession>